<name>A0ABS6BI39_9SPHN</name>
<feature type="chain" id="PRO_5047330491" evidence="1">
    <location>
        <begin position="20"/>
        <end position="135"/>
    </location>
</feature>
<protein>
    <submittedName>
        <fullName evidence="2">Uncharacterized protein</fullName>
    </submittedName>
</protein>
<accession>A0ABS6BI39</accession>
<comment type="caution">
    <text evidence="2">The sequence shown here is derived from an EMBL/GenBank/DDBJ whole genome shotgun (WGS) entry which is preliminary data.</text>
</comment>
<evidence type="ECO:0000313" key="3">
    <source>
        <dbReference type="Proteomes" id="UP000776276"/>
    </source>
</evidence>
<keyword evidence="1" id="KW-0732">Signal</keyword>
<evidence type="ECO:0000256" key="1">
    <source>
        <dbReference type="SAM" id="SignalP"/>
    </source>
</evidence>
<dbReference type="PROSITE" id="PS51257">
    <property type="entry name" value="PROKAR_LIPOPROTEIN"/>
    <property type="match status" value="1"/>
</dbReference>
<proteinExistence type="predicted"/>
<reference evidence="2 3" key="1">
    <citation type="submission" date="2021-06" db="EMBL/GenBank/DDBJ databases">
        <title>Sphingomonas sp. XMGL2, whole genome shotgun sequencing project.</title>
        <authorList>
            <person name="Zhao G."/>
            <person name="Shen L."/>
        </authorList>
    </citation>
    <scope>NUCLEOTIDE SEQUENCE [LARGE SCALE GENOMIC DNA]</scope>
    <source>
        <strain evidence="2 3">XMGL2</strain>
    </source>
</reference>
<dbReference type="RefSeq" id="WP_216320100.1">
    <property type="nucleotide sequence ID" value="NZ_JAHKRT010000002.1"/>
</dbReference>
<keyword evidence="3" id="KW-1185">Reference proteome</keyword>
<gene>
    <name evidence="2" type="ORF">KOF26_03315</name>
</gene>
<evidence type="ECO:0000313" key="2">
    <source>
        <dbReference type="EMBL" id="MBU3076885.1"/>
    </source>
</evidence>
<organism evidence="2 3">
    <name type="scientific">Sphingomonas quercus</name>
    <dbReference type="NCBI Taxonomy" id="2842451"/>
    <lineage>
        <taxon>Bacteria</taxon>
        <taxon>Pseudomonadati</taxon>
        <taxon>Pseudomonadota</taxon>
        <taxon>Alphaproteobacteria</taxon>
        <taxon>Sphingomonadales</taxon>
        <taxon>Sphingomonadaceae</taxon>
        <taxon>Sphingomonas</taxon>
    </lineage>
</organism>
<dbReference type="Proteomes" id="UP000776276">
    <property type="component" value="Unassembled WGS sequence"/>
</dbReference>
<feature type="signal peptide" evidence="1">
    <location>
        <begin position="1"/>
        <end position="19"/>
    </location>
</feature>
<dbReference type="EMBL" id="JAHKRT010000002">
    <property type="protein sequence ID" value="MBU3076885.1"/>
    <property type="molecule type" value="Genomic_DNA"/>
</dbReference>
<sequence>MRALIVPTVLLLIAGSACAAPLKAPTPSAKDEAELAKALEGRTAGKPQSCIPNSINMNVRQIGTNTLIYSNIGRTIWRNDPPGGCIGAGRGYALISRSTTGSACRGDIVTIRDQVSGMSYGSCALGDFIPYTKAK</sequence>